<organism evidence="1 2">
    <name type="scientific">Pyropia yezoensis</name>
    <name type="common">Susabi-nori</name>
    <name type="synonym">Porphyra yezoensis</name>
    <dbReference type="NCBI Taxonomy" id="2788"/>
    <lineage>
        <taxon>Eukaryota</taxon>
        <taxon>Rhodophyta</taxon>
        <taxon>Bangiophyceae</taxon>
        <taxon>Bangiales</taxon>
        <taxon>Bangiaceae</taxon>
        <taxon>Pyropia</taxon>
    </lineage>
</organism>
<name>A0ACC3C0U5_PYRYE</name>
<dbReference type="EMBL" id="CM020619">
    <property type="protein sequence ID" value="KAK1863723.1"/>
    <property type="molecule type" value="Genomic_DNA"/>
</dbReference>
<reference evidence="1" key="1">
    <citation type="submission" date="2019-11" db="EMBL/GenBank/DDBJ databases">
        <title>Nori genome reveals adaptations in red seaweeds to the harsh intertidal environment.</title>
        <authorList>
            <person name="Wang D."/>
            <person name="Mao Y."/>
        </authorList>
    </citation>
    <scope>NUCLEOTIDE SEQUENCE</scope>
    <source>
        <tissue evidence="1">Gametophyte</tissue>
    </source>
</reference>
<comment type="caution">
    <text evidence="1">The sequence shown here is derived from an EMBL/GenBank/DDBJ whole genome shotgun (WGS) entry which is preliminary data.</text>
</comment>
<dbReference type="Proteomes" id="UP000798662">
    <property type="component" value="Chromosome 2"/>
</dbReference>
<keyword evidence="2" id="KW-1185">Reference proteome</keyword>
<gene>
    <name evidence="1" type="ORF">I4F81_006277</name>
</gene>
<evidence type="ECO:0000313" key="2">
    <source>
        <dbReference type="Proteomes" id="UP000798662"/>
    </source>
</evidence>
<proteinExistence type="predicted"/>
<evidence type="ECO:0000313" key="1">
    <source>
        <dbReference type="EMBL" id="KAK1863723.1"/>
    </source>
</evidence>
<protein>
    <submittedName>
        <fullName evidence="1">Uncharacterized protein</fullName>
    </submittedName>
</protein>
<accession>A0ACC3C0U5</accession>
<sequence>MDHLPSCAAAASTLGIPSSGAFVYLARILQETCVKVQECTDGDVLLTVTMCRVNGQGGVLLFGSGYLDKGTPMQVSAQTEAQIAVGVDSITCAFQQLAVDRRTCAPGSSRLTPPSATAGAERPNSAGDMLPSADDVNFDDLGGLGDLDENWDALHATEEGEQGLRNGATPLDGDQPGNDELLASVPGPVADGSAGTLRVELGKANKAASVRANFDDFSDLYKCVVDVVVKRTRPEESWKAKVNHSFKQLTPEAVRNMEVTLVMPGGRVLVEDGPQFLNMSKRSITGTLAVILAMKNLRDPFFVWVLFMFSEGARAPAEGAGGAPAGNAGGIGKKRARPSVETDGGGGGAAGAAVDPVRPGAGGSGKRAASQGAATTDATAGRAAAAAVELSATPRLPAVTTAGGAAAVLAQGSATAQLPGGSTAGASALGPGAGERYACDMIVSQLGARDLLQDGRVVATAELHPEFTDYHSAPIPVSLVAGFLRSVAAGCHGVKYAFGQDPAFCLEKGYPSDCPVPLSAIGRSYKLLWPVASIGFVYACCFMH</sequence>